<organism evidence="1 2">
    <name type="scientific">Steinernema glaseri</name>
    <dbReference type="NCBI Taxonomy" id="37863"/>
    <lineage>
        <taxon>Eukaryota</taxon>
        <taxon>Metazoa</taxon>
        <taxon>Ecdysozoa</taxon>
        <taxon>Nematoda</taxon>
        <taxon>Chromadorea</taxon>
        <taxon>Rhabditida</taxon>
        <taxon>Tylenchina</taxon>
        <taxon>Panagrolaimomorpha</taxon>
        <taxon>Strongyloidoidea</taxon>
        <taxon>Steinernematidae</taxon>
        <taxon>Steinernema</taxon>
    </lineage>
</organism>
<dbReference type="Proteomes" id="UP000095287">
    <property type="component" value="Unplaced"/>
</dbReference>
<reference evidence="2" key="1">
    <citation type="submission" date="2016-11" db="UniProtKB">
        <authorList>
            <consortium name="WormBaseParasite"/>
        </authorList>
    </citation>
    <scope>IDENTIFICATION</scope>
</reference>
<proteinExistence type="predicted"/>
<sequence length="114" mass="12585">MVLADSGAVLIRSGRTVKVTFLSIKLLSLTGQFTLGPIRVCRFDRANWLSGGHSSVVKVVKRDYLPKPLRTYGNPSDYPFAWLITCSRNKTSQRILAMMEGGSQFSIQDTVCAS</sequence>
<keyword evidence="1" id="KW-1185">Reference proteome</keyword>
<dbReference type="WBParaSite" id="L893_g14624.t1">
    <property type="protein sequence ID" value="L893_g14624.t1"/>
    <property type="gene ID" value="L893_g14624"/>
</dbReference>
<protein>
    <submittedName>
        <fullName evidence="2">Secreted protein</fullName>
    </submittedName>
</protein>
<name>A0A1I7YBK1_9BILA</name>
<evidence type="ECO:0000313" key="2">
    <source>
        <dbReference type="WBParaSite" id="L893_g14624.t1"/>
    </source>
</evidence>
<dbReference type="AlphaFoldDB" id="A0A1I7YBK1"/>
<accession>A0A1I7YBK1</accession>
<evidence type="ECO:0000313" key="1">
    <source>
        <dbReference type="Proteomes" id="UP000095287"/>
    </source>
</evidence>